<name>A0A8H5R833_9HYPO</name>
<evidence type="ECO:0000313" key="2">
    <source>
        <dbReference type="Proteomes" id="UP000530670"/>
    </source>
</evidence>
<dbReference type="EMBL" id="JAAQRI010000199">
    <property type="protein sequence ID" value="KAF5628118.1"/>
    <property type="molecule type" value="Genomic_DNA"/>
</dbReference>
<sequence length="406" mass="45960">MFVADYVRTKPQFQPSQLFLPFLTISEAWKFGDNTLSDLPSHQPKMSTMSLKIESDAEALVQSINDGTVDIHGIGIDVCEDVPVRDIATTSMFQLCEAIATDIFHAAGIHKHDAPESSNSVTTRVHNHAHRVESHEITGGYREDYLHPSHVMISMIAAIAYRKLRPHTREFFRKNEDLVKVFGELNGIQWLPIAIQVWAKVKSSPFAIELDQNCQKPVAKFQKVNGKSLWIVTTKMPDVNKYEEVFRGVFCPEVSAAGPADPKLEPSEAPLPSIEPNYTPKALITLTDDDDEMEGNAMTLRDYTRHMKILGKRLATPDRAVARRARREILKKPGEVQEQQVEEIGPPKEYFDSYTHLKDVWKTCLQNGVSIPNSLRILVDHHCTPSQVFHLTELEKEHQMEMEVDG</sequence>
<proteinExistence type="predicted"/>
<keyword evidence="2" id="KW-1185">Reference proteome</keyword>
<reference evidence="1 2" key="1">
    <citation type="submission" date="2020-05" db="EMBL/GenBank/DDBJ databases">
        <title>Identification and distribution of gene clusters putatively required for synthesis of sphingolipid metabolism inhibitors in phylogenetically diverse species of the filamentous fungus Fusarium.</title>
        <authorList>
            <person name="Kim H.-S."/>
            <person name="Busman M."/>
            <person name="Brown D.W."/>
            <person name="Divon H."/>
            <person name="Uhlig S."/>
            <person name="Proctor R.H."/>
        </authorList>
    </citation>
    <scope>NUCLEOTIDE SEQUENCE [LARGE SCALE GENOMIC DNA]</scope>
    <source>
        <strain evidence="1 2">NRRL 66243</strain>
    </source>
</reference>
<dbReference type="AlphaFoldDB" id="A0A8H5R833"/>
<dbReference type="Proteomes" id="UP000530670">
    <property type="component" value="Unassembled WGS sequence"/>
</dbReference>
<comment type="caution">
    <text evidence="1">The sequence shown here is derived from an EMBL/GenBank/DDBJ whole genome shotgun (WGS) entry which is preliminary data.</text>
</comment>
<organism evidence="1 2">
    <name type="scientific">Fusarium tjaetaba</name>
    <dbReference type="NCBI Taxonomy" id="1567544"/>
    <lineage>
        <taxon>Eukaryota</taxon>
        <taxon>Fungi</taxon>
        <taxon>Dikarya</taxon>
        <taxon>Ascomycota</taxon>
        <taxon>Pezizomycotina</taxon>
        <taxon>Sordariomycetes</taxon>
        <taxon>Hypocreomycetidae</taxon>
        <taxon>Hypocreales</taxon>
        <taxon>Nectriaceae</taxon>
        <taxon>Fusarium</taxon>
        <taxon>Fusarium fujikuroi species complex</taxon>
    </lineage>
</organism>
<protein>
    <submittedName>
        <fullName evidence="1">Uncharacterized protein</fullName>
    </submittedName>
</protein>
<evidence type="ECO:0000313" key="1">
    <source>
        <dbReference type="EMBL" id="KAF5628118.1"/>
    </source>
</evidence>
<dbReference type="RefSeq" id="XP_037203951.1">
    <property type="nucleotide sequence ID" value="XM_037355867.1"/>
</dbReference>
<dbReference type="GeneID" id="59308137"/>
<dbReference type="OrthoDB" id="5106256at2759"/>
<gene>
    <name evidence="1" type="ORF">FTJAE_8993</name>
</gene>
<accession>A0A8H5R833</accession>